<protein>
    <recommendedName>
        <fullName evidence="4">Apple domain-containing protein</fullName>
    </recommendedName>
</protein>
<reference evidence="2" key="2">
    <citation type="submission" date="2023-06" db="EMBL/GenBank/DDBJ databases">
        <authorList>
            <consortium name="Lawrence Berkeley National Laboratory"/>
            <person name="Haridas S."/>
            <person name="Hensen N."/>
            <person name="Bonometti L."/>
            <person name="Westerberg I."/>
            <person name="Brannstrom I.O."/>
            <person name="Guillou S."/>
            <person name="Cros-Aarteil S."/>
            <person name="Calhoun S."/>
            <person name="Kuo A."/>
            <person name="Mondo S."/>
            <person name="Pangilinan J."/>
            <person name="Riley R."/>
            <person name="Labutti K."/>
            <person name="Andreopoulos B."/>
            <person name="Lipzen A."/>
            <person name="Chen C."/>
            <person name="Yanf M."/>
            <person name="Daum C."/>
            <person name="Ng V."/>
            <person name="Clum A."/>
            <person name="Steindorff A."/>
            <person name="Ohm R."/>
            <person name="Martin F."/>
            <person name="Silar P."/>
            <person name="Natvig D."/>
            <person name="Lalanne C."/>
            <person name="Gautier V."/>
            <person name="Ament-Velasquez S.L."/>
            <person name="Kruys A."/>
            <person name="Hutchinson M.I."/>
            <person name="Powell A.J."/>
            <person name="Barry K."/>
            <person name="Miller A.N."/>
            <person name="Grigoriev I.V."/>
            <person name="Debuchy R."/>
            <person name="Gladieux P."/>
            <person name="Thoren M.H."/>
            <person name="Johannesson H."/>
        </authorList>
    </citation>
    <scope>NUCLEOTIDE SEQUENCE</scope>
    <source>
        <strain evidence="2">CBS 958.72</strain>
    </source>
</reference>
<evidence type="ECO:0000313" key="3">
    <source>
        <dbReference type="Proteomes" id="UP001287356"/>
    </source>
</evidence>
<feature type="signal peptide" evidence="1">
    <location>
        <begin position="1"/>
        <end position="23"/>
    </location>
</feature>
<dbReference type="Proteomes" id="UP001287356">
    <property type="component" value="Unassembled WGS sequence"/>
</dbReference>
<name>A0AAE0NFF4_9PEZI</name>
<dbReference type="AlphaFoldDB" id="A0AAE0NFF4"/>
<organism evidence="2 3">
    <name type="scientific">Lasiosphaeria ovina</name>
    <dbReference type="NCBI Taxonomy" id="92902"/>
    <lineage>
        <taxon>Eukaryota</taxon>
        <taxon>Fungi</taxon>
        <taxon>Dikarya</taxon>
        <taxon>Ascomycota</taxon>
        <taxon>Pezizomycotina</taxon>
        <taxon>Sordariomycetes</taxon>
        <taxon>Sordariomycetidae</taxon>
        <taxon>Sordariales</taxon>
        <taxon>Lasiosphaeriaceae</taxon>
        <taxon>Lasiosphaeria</taxon>
    </lineage>
</organism>
<evidence type="ECO:0008006" key="4">
    <source>
        <dbReference type="Google" id="ProtNLM"/>
    </source>
</evidence>
<sequence>MKYSASSLGLLLGLGLGPALVVSKHCPCIRNSALSVLTADKATAFCSSFLGFDVEPVTVTTTPITTVATTLVTSLTATATDPQTADATQLTTSTSTSIVSSTSYKRSGGPGPTVINKRTITFVSEPTTPSGLEPYDSSVISTACSCYVTSPAEAPTVTVTSAATEFTTATSSFTALTITESPTVATDTVTVTVGAKATSTVVVSGPPNLIFNLVATYTTHCVPYNYQTLDFGLTEATPSFEGAFQYCAAICQSYAGCTQIYVAWDGSTSFDCMTGTTGSFGWDSSEFQCNYPPIHQNGYWFNVGTTVAPSAP</sequence>
<accession>A0AAE0NFF4</accession>
<reference evidence="2" key="1">
    <citation type="journal article" date="2023" name="Mol. Phylogenet. Evol.">
        <title>Genome-scale phylogeny and comparative genomics of the fungal order Sordariales.</title>
        <authorList>
            <person name="Hensen N."/>
            <person name="Bonometti L."/>
            <person name="Westerberg I."/>
            <person name="Brannstrom I.O."/>
            <person name="Guillou S."/>
            <person name="Cros-Aarteil S."/>
            <person name="Calhoun S."/>
            <person name="Haridas S."/>
            <person name="Kuo A."/>
            <person name="Mondo S."/>
            <person name="Pangilinan J."/>
            <person name="Riley R."/>
            <person name="LaButti K."/>
            <person name="Andreopoulos B."/>
            <person name="Lipzen A."/>
            <person name="Chen C."/>
            <person name="Yan M."/>
            <person name="Daum C."/>
            <person name="Ng V."/>
            <person name="Clum A."/>
            <person name="Steindorff A."/>
            <person name="Ohm R.A."/>
            <person name="Martin F."/>
            <person name="Silar P."/>
            <person name="Natvig D.O."/>
            <person name="Lalanne C."/>
            <person name="Gautier V."/>
            <person name="Ament-Velasquez S.L."/>
            <person name="Kruys A."/>
            <person name="Hutchinson M.I."/>
            <person name="Powell A.J."/>
            <person name="Barry K."/>
            <person name="Miller A.N."/>
            <person name="Grigoriev I.V."/>
            <person name="Debuchy R."/>
            <person name="Gladieux P."/>
            <person name="Hiltunen Thoren M."/>
            <person name="Johannesson H."/>
        </authorList>
    </citation>
    <scope>NUCLEOTIDE SEQUENCE</scope>
    <source>
        <strain evidence="2">CBS 958.72</strain>
    </source>
</reference>
<evidence type="ECO:0000256" key="1">
    <source>
        <dbReference type="SAM" id="SignalP"/>
    </source>
</evidence>
<gene>
    <name evidence="2" type="ORF">B0T24DRAFT_615656</name>
</gene>
<dbReference type="EMBL" id="JAULSN010000002">
    <property type="protein sequence ID" value="KAK3380517.1"/>
    <property type="molecule type" value="Genomic_DNA"/>
</dbReference>
<keyword evidence="3" id="KW-1185">Reference proteome</keyword>
<feature type="chain" id="PRO_5042271807" description="Apple domain-containing protein" evidence="1">
    <location>
        <begin position="24"/>
        <end position="312"/>
    </location>
</feature>
<proteinExistence type="predicted"/>
<evidence type="ECO:0000313" key="2">
    <source>
        <dbReference type="EMBL" id="KAK3380517.1"/>
    </source>
</evidence>
<keyword evidence="1" id="KW-0732">Signal</keyword>
<comment type="caution">
    <text evidence="2">The sequence shown here is derived from an EMBL/GenBank/DDBJ whole genome shotgun (WGS) entry which is preliminary data.</text>
</comment>